<reference evidence="1" key="1">
    <citation type="journal article" date="2014" name="Front. Microbiol.">
        <title>High frequency of phylogenetically diverse reductive dehalogenase-homologous genes in deep subseafloor sedimentary metagenomes.</title>
        <authorList>
            <person name="Kawai M."/>
            <person name="Futagami T."/>
            <person name="Toyoda A."/>
            <person name="Takaki Y."/>
            <person name="Nishi S."/>
            <person name="Hori S."/>
            <person name="Arai W."/>
            <person name="Tsubouchi T."/>
            <person name="Morono Y."/>
            <person name="Uchiyama I."/>
            <person name="Ito T."/>
            <person name="Fujiyama A."/>
            <person name="Inagaki F."/>
            <person name="Takami H."/>
        </authorList>
    </citation>
    <scope>NUCLEOTIDE SEQUENCE</scope>
    <source>
        <strain evidence="1">Expedition CK06-06</strain>
    </source>
</reference>
<gene>
    <name evidence="1" type="ORF">S01H1_24878</name>
</gene>
<comment type="caution">
    <text evidence="1">The sequence shown here is derived from an EMBL/GenBank/DDBJ whole genome shotgun (WGS) entry which is preliminary data.</text>
</comment>
<dbReference type="AlphaFoldDB" id="X0UH03"/>
<protein>
    <submittedName>
        <fullName evidence="1">Uncharacterized protein</fullName>
    </submittedName>
</protein>
<feature type="non-terminal residue" evidence="1">
    <location>
        <position position="1"/>
    </location>
</feature>
<accession>X0UH03</accession>
<sequence>ESSHDTTQYYLGILKEIIAIILEFPAEKLGKLFK</sequence>
<evidence type="ECO:0000313" key="1">
    <source>
        <dbReference type="EMBL" id="GAF98586.1"/>
    </source>
</evidence>
<dbReference type="EMBL" id="BARS01014982">
    <property type="protein sequence ID" value="GAF98586.1"/>
    <property type="molecule type" value="Genomic_DNA"/>
</dbReference>
<proteinExistence type="predicted"/>
<organism evidence="1">
    <name type="scientific">marine sediment metagenome</name>
    <dbReference type="NCBI Taxonomy" id="412755"/>
    <lineage>
        <taxon>unclassified sequences</taxon>
        <taxon>metagenomes</taxon>
        <taxon>ecological metagenomes</taxon>
    </lineage>
</organism>
<name>X0UH03_9ZZZZ</name>